<evidence type="ECO:0000313" key="1">
    <source>
        <dbReference type="EMBL" id="MFJ1470162.1"/>
    </source>
</evidence>
<organism evidence="1 2">
    <name type="scientific">Massilia orientalis</name>
    <dbReference type="NCBI Taxonomy" id="3050128"/>
    <lineage>
        <taxon>Bacteria</taxon>
        <taxon>Pseudomonadati</taxon>
        <taxon>Pseudomonadota</taxon>
        <taxon>Betaproteobacteria</taxon>
        <taxon>Burkholderiales</taxon>
        <taxon>Oxalobacteraceae</taxon>
        <taxon>Telluria group</taxon>
        <taxon>Massilia</taxon>
    </lineage>
</organism>
<name>A0ACC7MDL9_9BURK</name>
<gene>
    <name evidence="1" type="ORF">QPK29_020820</name>
</gene>
<dbReference type="EMBL" id="JASNRB020000013">
    <property type="protein sequence ID" value="MFJ1470162.1"/>
    <property type="molecule type" value="Genomic_DNA"/>
</dbReference>
<sequence>MTAPVKIECVRLRGLWLPCEYETCQDKVIIRCLGDIDRACLDLPRRRLPLDEALEQFFAAVPESRKMVVLVPRDGVSQDRWACRQALKRDLAAEIEEHLACAAA</sequence>
<comment type="caution">
    <text evidence="1">The sequence shown here is derived from an EMBL/GenBank/DDBJ whole genome shotgun (WGS) entry which is preliminary data.</text>
</comment>
<protein>
    <submittedName>
        <fullName evidence="1">Uncharacterized protein</fullName>
    </submittedName>
</protein>
<accession>A0ACC7MDL9</accession>
<proteinExistence type="predicted"/>
<dbReference type="Proteomes" id="UP001168096">
    <property type="component" value="Unassembled WGS sequence"/>
</dbReference>
<reference evidence="1" key="1">
    <citation type="submission" date="2024-11" db="EMBL/GenBank/DDBJ databases">
        <title>Description of Massilia orientalis sp. nov., isolated from rhizosphere soil of Ageratina adenophora.</title>
        <authorList>
            <person name="Wang Y."/>
        </authorList>
    </citation>
    <scope>NUCLEOTIDE SEQUENCE</scope>
    <source>
        <strain evidence="1">YIM B02787</strain>
    </source>
</reference>
<keyword evidence="2" id="KW-1185">Reference proteome</keyword>
<evidence type="ECO:0000313" key="2">
    <source>
        <dbReference type="Proteomes" id="UP001168096"/>
    </source>
</evidence>